<dbReference type="EMBL" id="PYBW01000013">
    <property type="protein sequence ID" value="PYC87579.1"/>
    <property type="molecule type" value="Genomic_DNA"/>
</dbReference>
<sequence length="145" mass="15537">MSTIIEFYVAPDDEAAATVVEHGPAGIFESLSCGNFDVEEALMEWEGIFTGRRFEELVAAGEPRVVADPDDGEGPLILVVSGPLQDALAAADPLRLAEVGALWVRERAAEGEEFDLEMATELLGDLARLARAADEHAGCLYCWSA</sequence>
<evidence type="ECO:0000313" key="1">
    <source>
        <dbReference type="EMBL" id="PYC87579.1"/>
    </source>
</evidence>
<accession>A0A2V4PMX6</accession>
<proteinExistence type="predicted"/>
<dbReference type="AlphaFoldDB" id="A0A2V4PMX6"/>
<gene>
    <name evidence="1" type="ORF">C7C46_04090</name>
</gene>
<keyword evidence="2" id="KW-1185">Reference proteome</keyword>
<dbReference type="OrthoDB" id="3535648at2"/>
<dbReference type="Proteomes" id="UP000248039">
    <property type="component" value="Unassembled WGS sequence"/>
</dbReference>
<evidence type="ECO:0000313" key="2">
    <source>
        <dbReference type="Proteomes" id="UP000248039"/>
    </source>
</evidence>
<evidence type="ECO:0008006" key="3">
    <source>
        <dbReference type="Google" id="ProtNLM"/>
    </source>
</evidence>
<organism evidence="1 2">
    <name type="scientific">Streptomyces tateyamensis</name>
    <dbReference type="NCBI Taxonomy" id="565073"/>
    <lineage>
        <taxon>Bacteria</taxon>
        <taxon>Bacillati</taxon>
        <taxon>Actinomycetota</taxon>
        <taxon>Actinomycetes</taxon>
        <taxon>Kitasatosporales</taxon>
        <taxon>Streptomycetaceae</taxon>
        <taxon>Streptomyces</taxon>
    </lineage>
</organism>
<comment type="caution">
    <text evidence="1">The sequence shown here is derived from an EMBL/GenBank/DDBJ whole genome shotgun (WGS) entry which is preliminary data.</text>
</comment>
<name>A0A2V4PMX6_9ACTN</name>
<reference evidence="1 2" key="1">
    <citation type="submission" date="2018-03" db="EMBL/GenBank/DDBJ databases">
        <title>Bioinformatic expansion and discovery of thiopeptide antibiotics.</title>
        <authorList>
            <person name="Schwalen C.J."/>
            <person name="Hudson G.A."/>
            <person name="Mitchell D.A."/>
        </authorList>
    </citation>
    <scope>NUCLEOTIDE SEQUENCE [LARGE SCALE GENOMIC DNA]</scope>
    <source>
        <strain evidence="1 2">ATCC 21389</strain>
    </source>
</reference>
<protein>
    <recommendedName>
        <fullName evidence="3">DUF1877 domain-containing protein</fullName>
    </recommendedName>
</protein>